<name>A0A1N7MVI8_9GAMM</name>
<gene>
    <name evidence="1" type="ORF">SAMN05421686_10610</name>
</gene>
<organism evidence="1 2">
    <name type="scientific">Thalassolituus maritimus</name>
    <dbReference type="NCBI Taxonomy" id="484498"/>
    <lineage>
        <taxon>Bacteria</taxon>
        <taxon>Pseudomonadati</taxon>
        <taxon>Pseudomonadota</taxon>
        <taxon>Gammaproteobacteria</taxon>
        <taxon>Oceanospirillales</taxon>
        <taxon>Oceanospirillaceae</taxon>
        <taxon>Thalassolituus</taxon>
    </lineage>
</organism>
<dbReference type="OrthoDB" id="5296079at2"/>
<keyword evidence="1" id="KW-0418">Kinase</keyword>
<keyword evidence="1" id="KW-0808">Transferase</keyword>
<dbReference type="SUPFAM" id="SSF52540">
    <property type="entry name" value="P-loop containing nucleoside triphosphate hydrolases"/>
    <property type="match status" value="1"/>
</dbReference>
<dbReference type="AlphaFoldDB" id="A0A1N7MVI8"/>
<dbReference type="EMBL" id="FTOH01000006">
    <property type="protein sequence ID" value="SIS90164.1"/>
    <property type="molecule type" value="Genomic_DNA"/>
</dbReference>
<dbReference type="STRING" id="484498.SAMN05421686_10610"/>
<evidence type="ECO:0000313" key="2">
    <source>
        <dbReference type="Proteomes" id="UP000185639"/>
    </source>
</evidence>
<proteinExistence type="predicted"/>
<accession>A0A1N7MVI8</accession>
<dbReference type="PANTHER" id="PTHR37816">
    <property type="entry name" value="YALI0E33011P"/>
    <property type="match status" value="1"/>
</dbReference>
<dbReference type="InterPro" id="IPR027417">
    <property type="entry name" value="P-loop_NTPase"/>
</dbReference>
<dbReference type="InterPro" id="IPR052922">
    <property type="entry name" value="Cytidylate_Kinase-2"/>
</dbReference>
<reference evidence="2" key="1">
    <citation type="submission" date="2017-01" db="EMBL/GenBank/DDBJ databases">
        <authorList>
            <person name="Varghese N."/>
            <person name="Submissions S."/>
        </authorList>
    </citation>
    <scope>NUCLEOTIDE SEQUENCE [LARGE SCALE GENOMIC DNA]</scope>
    <source>
        <strain evidence="2">DSM 24913</strain>
    </source>
</reference>
<keyword evidence="2" id="KW-1185">Reference proteome</keyword>
<dbReference type="RefSeq" id="WP_076515802.1">
    <property type="nucleotide sequence ID" value="NZ_FTOH01000006.1"/>
</dbReference>
<sequence>MSDLTNRKVVIFGNSGSGKSTLAGEMANIEGFAHLDLDTLAWLPDMPPERKPLAESQREMDVFLEANAGWVIEGCYADLLEYVLPCASEIIYMNLPVEACVANAKARPWEPHKYESKEAQDANLDMLIRWIRDYDTRDDVFSRRVHEALYERYQGKKTVYTSNKR</sequence>
<dbReference type="Gene3D" id="3.40.50.300">
    <property type="entry name" value="P-loop containing nucleotide triphosphate hydrolases"/>
    <property type="match status" value="1"/>
</dbReference>
<protein>
    <submittedName>
        <fullName evidence="1">Adenylate kinase</fullName>
    </submittedName>
</protein>
<evidence type="ECO:0000313" key="1">
    <source>
        <dbReference type="EMBL" id="SIS90164.1"/>
    </source>
</evidence>
<dbReference type="Proteomes" id="UP000185639">
    <property type="component" value="Unassembled WGS sequence"/>
</dbReference>
<dbReference type="PANTHER" id="PTHR37816:SF2">
    <property type="entry name" value="DNA TOPOLOGY MODULATION PROTEIN FLAR-RELATED PROTEIN"/>
    <property type="match status" value="1"/>
</dbReference>
<dbReference type="GO" id="GO:0016301">
    <property type="term" value="F:kinase activity"/>
    <property type="evidence" value="ECO:0007669"/>
    <property type="project" value="UniProtKB-KW"/>
</dbReference>